<protein>
    <submittedName>
        <fullName evidence="2">MOSC domain-containing protein YiiM</fullName>
    </submittedName>
</protein>
<organism evidence="2 3">
    <name type="scientific">Plasticicumulans acidivorans</name>
    <dbReference type="NCBI Taxonomy" id="886464"/>
    <lineage>
        <taxon>Bacteria</taxon>
        <taxon>Pseudomonadati</taxon>
        <taxon>Pseudomonadota</taxon>
        <taxon>Gammaproteobacteria</taxon>
        <taxon>Candidatus Competibacteraceae</taxon>
        <taxon>Plasticicumulans</taxon>
    </lineage>
</organism>
<evidence type="ECO:0000259" key="1">
    <source>
        <dbReference type="PROSITE" id="PS51340"/>
    </source>
</evidence>
<keyword evidence="3" id="KW-1185">Reference proteome</keyword>
<dbReference type="Pfam" id="PF03473">
    <property type="entry name" value="MOSC"/>
    <property type="match status" value="1"/>
</dbReference>
<dbReference type="InterPro" id="IPR011037">
    <property type="entry name" value="Pyrv_Knase-like_insert_dom_sf"/>
</dbReference>
<dbReference type="SUPFAM" id="SSF50800">
    <property type="entry name" value="PK beta-barrel domain-like"/>
    <property type="match status" value="1"/>
</dbReference>
<dbReference type="EMBL" id="QGTJ01000001">
    <property type="protein sequence ID" value="PWV65976.1"/>
    <property type="molecule type" value="Genomic_DNA"/>
</dbReference>
<dbReference type="InterPro" id="IPR005302">
    <property type="entry name" value="MoCF_Sase_C"/>
</dbReference>
<proteinExistence type="predicted"/>
<comment type="caution">
    <text evidence="2">The sequence shown here is derived from an EMBL/GenBank/DDBJ whole genome shotgun (WGS) entry which is preliminary data.</text>
</comment>
<feature type="domain" description="MOSC" evidence="1">
    <location>
        <begin position="28"/>
        <end position="165"/>
    </location>
</feature>
<dbReference type="GO" id="GO:0030151">
    <property type="term" value="F:molybdenum ion binding"/>
    <property type="evidence" value="ECO:0007669"/>
    <property type="project" value="InterPro"/>
</dbReference>
<dbReference type="OrthoDB" id="9786134at2"/>
<reference evidence="2 3" key="1">
    <citation type="submission" date="2018-05" db="EMBL/GenBank/DDBJ databases">
        <title>Genomic Encyclopedia of Type Strains, Phase IV (KMG-IV): sequencing the most valuable type-strain genomes for metagenomic binning, comparative biology and taxonomic classification.</title>
        <authorList>
            <person name="Goeker M."/>
        </authorList>
    </citation>
    <scope>NUCLEOTIDE SEQUENCE [LARGE SCALE GENOMIC DNA]</scope>
    <source>
        <strain evidence="2 3">DSM 23606</strain>
    </source>
</reference>
<dbReference type="InterPro" id="IPR052353">
    <property type="entry name" value="Benzoxazolinone_Detox_Enz"/>
</dbReference>
<dbReference type="GO" id="GO:0030170">
    <property type="term" value="F:pyridoxal phosphate binding"/>
    <property type="evidence" value="ECO:0007669"/>
    <property type="project" value="InterPro"/>
</dbReference>
<sequence length="213" mass="23852">MPIRLEHLLSGRIGVLAEAGHRSAIFKTAVDGPCRLEREGLAGDQQADRRWHGGPERALLHYPAEHYATWRAELPAFSADFVVGAFGENLSTHGLSEDTVYIGQRFRLGSALIEVSQPRRPCWKLDHRFDRPGFSRTVEATRRSGWLYRVLETGSVRAGDEFIAAGDTPGAPSVREVWDAWLRTPPDPRLDAFMAATPTLAAVWRQAFAQRRH</sequence>
<accession>A0A317N0I3</accession>
<dbReference type="PANTHER" id="PTHR30212:SF2">
    <property type="entry name" value="PROTEIN YIIM"/>
    <property type="match status" value="1"/>
</dbReference>
<dbReference type="RefSeq" id="WP_110016954.1">
    <property type="nucleotide sequence ID" value="NZ_QGTJ01000001.1"/>
</dbReference>
<dbReference type="Proteomes" id="UP000246569">
    <property type="component" value="Unassembled WGS sequence"/>
</dbReference>
<dbReference type="Gene3D" id="2.40.33.20">
    <property type="entry name" value="PK beta-barrel domain-like"/>
    <property type="match status" value="1"/>
</dbReference>
<dbReference type="GO" id="GO:0003824">
    <property type="term" value="F:catalytic activity"/>
    <property type="evidence" value="ECO:0007669"/>
    <property type="project" value="InterPro"/>
</dbReference>
<dbReference type="PROSITE" id="PS51340">
    <property type="entry name" value="MOSC"/>
    <property type="match status" value="1"/>
</dbReference>
<dbReference type="PANTHER" id="PTHR30212">
    <property type="entry name" value="PROTEIN YIIM"/>
    <property type="match status" value="1"/>
</dbReference>
<name>A0A317N0I3_9GAMM</name>
<evidence type="ECO:0000313" key="2">
    <source>
        <dbReference type="EMBL" id="PWV65976.1"/>
    </source>
</evidence>
<dbReference type="AlphaFoldDB" id="A0A317N0I3"/>
<gene>
    <name evidence="2" type="ORF">C7443_101462</name>
</gene>
<evidence type="ECO:0000313" key="3">
    <source>
        <dbReference type="Proteomes" id="UP000246569"/>
    </source>
</evidence>